<proteinExistence type="predicted"/>
<dbReference type="HOGENOM" id="CLU_188841_0_0_2"/>
<dbReference type="RefSeq" id="WP_048102703.1">
    <property type="nucleotide sequence ID" value="NZ_CP009526.1"/>
</dbReference>
<dbReference type="AlphaFoldDB" id="A0A0E3LM61"/>
<name>A0A0E3LM61_METBA</name>
<dbReference type="PATRIC" id="fig|1434109.4.peg.4166"/>
<organism evidence="1 2">
    <name type="scientific">Methanosarcina barkeri str. Wiesmoor</name>
    <dbReference type="NCBI Taxonomy" id="1434109"/>
    <lineage>
        <taxon>Archaea</taxon>
        <taxon>Methanobacteriati</taxon>
        <taxon>Methanobacteriota</taxon>
        <taxon>Stenosarchaea group</taxon>
        <taxon>Methanomicrobia</taxon>
        <taxon>Methanosarcinales</taxon>
        <taxon>Methanosarcinaceae</taxon>
        <taxon>Methanosarcina</taxon>
    </lineage>
</organism>
<dbReference type="GeneID" id="24824815"/>
<dbReference type="EMBL" id="CP009526">
    <property type="protein sequence ID" value="AKB52461.1"/>
    <property type="molecule type" value="Genomic_DNA"/>
</dbReference>
<sequence>MVDHKFEHSISLDPNTLNYQRIKMLQRIRHAVDEGLVNTSDSHLTEVMVDLKTLLEDVETEMTNRGMKLKK</sequence>
<accession>A0A0E3LM61</accession>
<gene>
    <name evidence="1" type="ORF">MSBRW_3208</name>
</gene>
<dbReference type="Proteomes" id="UP000033038">
    <property type="component" value="Chromosome"/>
</dbReference>
<dbReference type="KEGG" id="mbw:MSBRW_3208"/>
<reference evidence="1 2" key="1">
    <citation type="submission" date="2014-07" db="EMBL/GenBank/DDBJ databases">
        <title>Methanogenic archaea and the global carbon cycle.</title>
        <authorList>
            <person name="Henriksen J.R."/>
            <person name="Luke J."/>
            <person name="Reinhart S."/>
            <person name="Benedict M.N."/>
            <person name="Youngblut N.D."/>
            <person name="Metcalf M.E."/>
            <person name="Whitaker R.J."/>
            <person name="Metcalf W.W."/>
        </authorList>
    </citation>
    <scope>NUCLEOTIDE SEQUENCE [LARGE SCALE GENOMIC DNA]</scope>
    <source>
        <strain evidence="1 2">Wiesmoor</strain>
    </source>
</reference>
<evidence type="ECO:0000313" key="2">
    <source>
        <dbReference type="Proteomes" id="UP000033038"/>
    </source>
</evidence>
<protein>
    <submittedName>
        <fullName evidence="1">Uncharacterized protein</fullName>
    </submittedName>
</protein>
<evidence type="ECO:0000313" key="1">
    <source>
        <dbReference type="EMBL" id="AKB52461.1"/>
    </source>
</evidence>